<dbReference type="InterPro" id="IPR036259">
    <property type="entry name" value="MFS_trans_sf"/>
</dbReference>
<keyword evidence="1" id="KW-0472">Membrane</keyword>
<feature type="transmembrane region" description="Helical" evidence="1">
    <location>
        <begin position="418"/>
        <end position="437"/>
    </location>
</feature>
<evidence type="ECO:0008006" key="4">
    <source>
        <dbReference type="Google" id="ProtNLM"/>
    </source>
</evidence>
<comment type="caution">
    <text evidence="2">The sequence shown here is derived from an EMBL/GenBank/DDBJ whole genome shotgun (WGS) entry which is preliminary data.</text>
</comment>
<keyword evidence="1" id="KW-1133">Transmembrane helix</keyword>
<feature type="transmembrane region" description="Helical" evidence="1">
    <location>
        <begin position="104"/>
        <end position="126"/>
    </location>
</feature>
<dbReference type="PANTHER" id="PTHR43596:SF1">
    <property type="entry name" value="ADP,ATP CARRIER PROTEIN"/>
    <property type="match status" value="1"/>
</dbReference>
<gene>
    <name evidence="2" type="ORF">DUNSADRAFT_9298</name>
</gene>
<dbReference type="PANTHER" id="PTHR43596">
    <property type="entry name" value="ADP,ATP CARRIER PROTEIN"/>
    <property type="match status" value="1"/>
</dbReference>
<feature type="transmembrane region" description="Helical" evidence="1">
    <location>
        <begin position="73"/>
        <end position="92"/>
    </location>
</feature>
<evidence type="ECO:0000313" key="2">
    <source>
        <dbReference type="EMBL" id="KAF5834139.1"/>
    </source>
</evidence>
<sequence length="578" mass="61227">MQVLLKRFYTFLALILLAFYALYHTSLLHGRAVSSILDTRELAAAGSEQAQDFVRHKGDASMDAFQRMVRCAFYVWLNVQNLVVLSCMWARCADVFSSEAASRLFGLISAGATAGQLVGSLTAMAVTRTAPLLSLPMCMVIPVAAGLMYMAALLSIMVRGGSNSNGSIVGGGGSIGSNDWGGGQVGFHIAGEHAFAHAPFGEGKPIGGVHDMPRPRQVHLRGGRHGGRRSEGAVGVRDNNSQWALEAHVHVPGEGGGGEGGKMGEELWGNAHMLGRSGGVGGVDKMLQGKLAREGVGGELKEAPGSLCTNYSSSSGGSKAVSNGFMASPGGYGSSISTMGPITGLVDSWSAKQSRLWVWLQEHLGGVLEGFTLIAASSYLMLLCGYLLMTYIVGSLMYFQRSLVVATMVKAANDRTQFFATVYSFSAVVICALQLLATGRLLRFWGITLSLSAMPLVCMLGILGVGIQPSTTTVAMAEILRKVVGYSMVRPAREVLYTVVTREEKYKAKLSIDSVVQRLGDTVAAAVFEVLDVQMHLGLSGVAMAGAALCLVWIVWAVRLGRRHALLSSHSSARLVKA</sequence>
<feature type="transmembrane region" description="Helical" evidence="1">
    <location>
        <begin position="537"/>
        <end position="558"/>
    </location>
</feature>
<proteinExistence type="predicted"/>
<evidence type="ECO:0000313" key="3">
    <source>
        <dbReference type="Proteomes" id="UP000815325"/>
    </source>
</evidence>
<organism evidence="2 3">
    <name type="scientific">Dunaliella salina</name>
    <name type="common">Green alga</name>
    <name type="synonym">Protococcus salinus</name>
    <dbReference type="NCBI Taxonomy" id="3046"/>
    <lineage>
        <taxon>Eukaryota</taxon>
        <taxon>Viridiplantae</taxon>
        <taxon>Chlorophyta</taxon>
        <taxon>core chlorophytes</taxon>
        <taxon>Chlorophyceae</taxon>
        <taxon>CS clade</taxon>
        <taxon>Chlamydomonadales</taxon>
        <taxon>Dunaliellaceae</taxon>
        <taxon>Dunaliella</taxon>
    </lineage>
</organism>
<feature type="transmembrane region" description="Helical" evidence="1">
    <location>
        <begin position="379"/>
        <end position="398"/>
    </location>
</feature>
<protein>
    <recommendedName>
        <fullName evidence="4">ADP,ATP carrier protein</fullName>
    </recommendedName>
</protein>
<dbReference type="SUPFAM" id="SSF103473">
    <property type="entry name" value="MFS general substrate transporter"/>
    <property type="match status" value="1"/>
</dbReference>
<name>A0ABQ7GHR1_DUNSA</name>
<keyword evidence="1" id="KW-0812">Transmembrane</keyword>
<keyword evidence="3" id="KW-1185">Reference proteome</keyword>
<dbReference type="EMBL" id="MU069773">
    <property type="protein sequence ID" value="KAF5834139.1"/>
    <property type="molecule type" value="Genomic_DNA"/>
</dbReference>
<feature type="transmembrane region" description="Helical" evidence="1">
    <location>
        <begin position="444"/>
        <end position="467"/>
    </location>
</feature>
<dbReference type="Proteomes" id="UP000815325">
    <property type="component" value="Unassembled WGS sequence"/>
</dbReference>
<evidence type="ECO:0000256" key="1">
    <source>
        <dbReference type="SAM" id="Phobius"/>
    </source>
</evidence>
<accession>A0ABQ7GHR1</accession>
<reference evidence="2" key="1">
    <citation type="submission" date="2017-08" db="EMBL/GenBank/DDBJ databases">
        <authorList>
            <person name="Polle J.E."/>
            <person name="Barry K."/>
            <person name="Cushman J."/>
            <person name="Schmutz J."/>
            <person name="Tran D."/>
            <person name="Hathwaick L.T."/>
            <person name="Yim W.C."/>
            <person name="Jenkins J."/>
            <person name="Mckie-Krisberg Z.M."/>
            <person name="Prochnik S."/>
            <person name="Lindquist E."/>
            <person name="Dockter R.B."/>
            <person name="Adam C."/>
            <person name="Molina H."/>
            <person name="Bunkerborg J."/>
            <person name="Jin E."/>
            <person name="Buchheim M."/>
            <person name="Magnuson J."/>
        </authorList>
    </citation>
    <scope>NUCLEOTIDE SEQUENCE</scope>
    <source>
        <strain evidence="2">CCAP 19/18</strain>
    </source>
</reference>
<feature type="transmembrane region" description="Helical" evidence="1">
    <location>
        <begin position="132"/>
        <end position="154"/>
    </location>
</feature>